<gene>
    <name evidence="2" type="ORF">MM415A00192_0073</name>
    <name evidence="1" type="ORF">MM415B00178_0008</name>
</gene>
<dbReference type="AlphaFoldDB" id="A0A6M3JCR8"/>
<reference evidence="1" key="1">
    <citation type="submission" date="2020-03" db="EMBL/GenBank/DDBJ databases">
        <title>The deep terrestrial virosphere.</title>
        <authorList>
            <person name="Holmfeldt K."/>
            <person name="Nilsson E."/>
            <person name="Simone D."/>
            <person name="Lopez-Fernandez M."/>
            <person name="Wu X."/>
            <person name="de Brujin I."/>
            <person name="Lundin D."/>
            <person name="Andersson A."/>
            <person name="Bertilsson S."/>
            <person name="Dopson M."/>
        </authorList>
    </citation>
    <scope>NUCLEOTIDE SEQUENCE</scope>
    <source>
        <strain evidence="2">MM415A00192</strain>
        <strain evidence="1">MM415B00178</strain>
    </source>
</reference>
<evidence type="ECO:0000313" key="1">
    <source>
        <dbReference type="EMBL" id="QJA67626.1"/>
    </source>
</evidence>
<protein>
    <submittedName>
        <fullName evidence="1">Uncharacterized protein</fullName>
    </submittedName>
</protein>
<dbReference type="EMBL" id="MT141574">
    <property type="protein sequence ID" value="QJA67626.1"/>
    <property type="molecule type" value="Genomic_DNA"/>
</dbReference>
<evidence type="ECO:0000313" key="2">
    <source>
        <dbReference type="EMBL" id="QJA84464.1"/>
    </source>
</evidence>
<organism evidence="1">
    <name type="scientific">viral metagenome</name>
    <dbReference type="NCBI Taxonomy" id="1070528"/>
    <lineage>
        <taxon>unclassified sequences</taxon>
        <taxon>metagenomes</taxon>
        <taxon>organismal metagenomes</taxon>
    </lineage>
</organism>
<proteinExistence type="predicted"/>
<name>A0A6M3JCR8_9ZZZZ</name>
<accession>A0A6M3JCR8</accession>
<dbReference type="EMBL" id="MT142529">
    <property type="protein sequence ID" value="QJA84464.1"/>
    <property type="molecule type" value="Genomic_DNA"/>
</dbReference>
<sequence length="83" mass="9483">MNIEFATCERWRALQYIQKVYPSKTITDSPESAGPLLDFVEKDIVRIQDPMMYGNRIQVSAGKKWVEDATIREAIVSACKIFA</sequence>